<accession>A0A7K0D350</accession>
<keyword evidence="7" id="KW-1185">Reference proteome</keyword>
<keyword evidence="3" id="KW-0804">Transcription</keyword>
<dbReference type="EMBL" id="WEGK01000006">
    <property type="protein sequence ID" value="MQY20145.1"/>
    <property type="molecule type" value="Genomic_DNA"/>
</dbReference>
<dbReference type="InterPro" id="IPR009057">
    <property type="entry name" value="Homeodomain-like_sf"/>
</dbReference>
<feature type="domain" description="HTH tetR-type" evidence="5">
    <location>
        <begin position="235"/>
        <end position="295"/>
    </location>
</feature>
<dbReference type="GO" id="GO:0003700">
    <property type="term" value="F:DNA-binding transcription factor activity"/>
    <property type="evidence" value="ECO:0007669"/>
    <property type="project" value="TreeGrafter"/>
</dbReference>
<dbReference type="SUPFAM" id="SSF48498">
    <property type="entry name" value="Tetracyclin repressor-like, C-terminal domain"/>
    <property type="match status" value="2"/>
</dbReference>
<evidence type="ECO:0000256" key="4">
    <source>
        <dbReference type="PROSITE-ProRule" id="PRU00335"/>
    </source>
</evidence>
<dbReference type="InterPro" id="IPR001647">
    <property type="entry name" value="HTH_TetR"/>
</dbReference>
<keyword evidence="1" id="KW-0805">Transcription regulation</keyword>
<dbReference type="PANTHER" id="PTHR30055">
    <property type="entry name" value="HTH-TYPE TRANSCRIPTIONAL REGULATOR RUTR"/>
    <property type="match status" value="1"/>
</dbReference>
<evidence type="ECO:0000313" key="6">
    <source>
        <dbReference type="EMBL" id="MQY20145.1"/>
    </source>
</evidence>
<evidence type="ECO:0000259" key="5">
    <source>
        <dbReference type="PROSITE" id="PS50977"/>
    </source>
</evidence>
<dbReference type="AlphaFoldDB" id="A0A7K0D350"/>
<dbReference type="SUPFAM" id="SSF46689">
    <property type="entry name" value="Homeodomain-like"/>
    <property type="match status" value="1"/>
</dbReference>
<dbReference type="InterPro" id="IPR050109">
    <property type="entry name" value="HTH-type_TetR-like_transc_reg"/>
</dbReference>
<dbReference type="Pfam" id="PF00440">
    <property type="entry name" value="TetR_N"/>
    <property type="match status" value="1"/>
</dbReference>
<gene>
    <name evidence="6" type="ORF">NRB20_32410</name>
</gene>
<organism evidence="6 7">
    <name type="scientific">Nocardia macrotermitis</name>
    <dbReference type="NCBI Taxonomy" id="2585198"/>
    <lineage>
        <taxon>Bacteria</taxon>
        <taxon>Bacillati</taxon>
        <taxon>Actinomycetota</taxon>
        <taxon>Actinomycetes</taxon>
        <taxon>Mycobacteriales</taxon>
        <taxon>Nocardiaceae</taxon>
        <taxon>Nocardia</taxon>
    </lineage>
</organism>
<feature type="DNA-binding region" description="H-T-H motif" evidence="4">
    <location>
        <begin position="258"/>
        <end position="277"/>
    </location>
</feature>
<evidence type="ECO:0000256" key="2">
    <source>
        <dbReference type="ARBA" id="ARBA00023125"/>
    </source>
</evidence>
<dbReference type="PROSITE" id="PS50977">
    <property type="entry name" value="HTH_TETR_2"/>
    <property type="match status" value="1"/>
</dbReference>
<dbReference type="Gene3D" id="1.10.357.10">
    <property type="entry name" value="Tetracycline Repressor, domain 2"/>
    <property type="match status" value="2"/>
</dbReference>
<dbReference type="PRINTS" id="PR00455">
    <property type="entry name" value="HTHTETR"/>
</dbReference>
<dbReference type="GO" id="GO:0000976">
    <property type="term" value="F:transcription cis-regulatory region binding"/>
    <property type="evidence" value="ECO:0007669"/>
    <property type="project" value="TreeGrafter"/>
</dbReference>
<dbReference type="PANTHER" id="PTHR30055:SF234">
    <property type="entry name" value="HTH-TYPE TRANSCRIPTIONAL REGULATOR BETI"/>
    <property type="match status" value="1"/>
</dbReference>
<keyword evidence="2 4" id="KW-0238">DNA-binding</keyword>
<evidence type="ECO:0000256" key="1">
    <source>
        <dbReference type="ARBA" id="ARBA00023015"/>
    </source>
</evidence>
<dbReference type="Proteomes" id="UP000438448">
    <property type="component" value="Unassembled WGS sequence"/>
</dbReference>
<protein>
    <recommendedName>
        <fullName evidence="5">HTH tetR-type domain-containing protein</fullName>
    </recommendedName>
</protein>
<dbReference type="InterPro" id="IPR036271">
    <property type="entry name" value="Tet_transcr_reg_TetR-rel_C_sf"/>
</dbReference>
<name>A0A7K0D350_9NOCA</name>
<comment type="caution">
    <text evidence="6">The sequence shown here is derived from an EMBL/GenBank/DDBJ whole genome shotgun (WGS) entry which is preliminary data.</text>
</comment>
<dbReference type="RefSeq" id="WP_227833569.1">
    <property type="nucleotide sequence ID" value="NZ_WEGK01000006.1"/>
</dbReference>
<evidence type="ECO:0000256" key="3">
    <source>
        <dbReference type="ARBA" id="ARBA00023163"/>
    </source>
</evidence>
<reference evidence="6 7" key="1">
    <citation type="submission" date="2019-10" db="EMBL/GenBank/DDBJ databases">
        <title>Nocardia macrotermitis sp. nov. and Nocardia aurantia sp. nov., isolated from the gut of fungus growing-termite Macrotermes natalensis.</title>
        <authorList>
            <person name="Benndorf R."/>
            <person name="Schwitalla J."/>
            <person name="Martin K."/>
            <person name="De Beer W."/>
            <person name="Kaster A.-K."/>
            <person name="Vollmers J."/>
            <person name="Poulsen M."/>
            <person name="Beemelmanns C."/>
        </authorList>
    </citation>
    <scope>NUCLEOTIDE SEQUENCE [LARGE SCALE GENOMIC DNA]</scope>
    <source>
        <strain evidence="6 7">RB20</strain>
    </source>
</reference>
<sequence length="422" mass="45980">MSADDRVITDLLVQTGLQLVIESPDRLLDGGLRTEEVINQANSAHATFYRKFGTRSRYVEEVLIRLVESTPPLPVDVREPVRAALAAVDGDRRRALDMVVQQHFDRVFDDNAGAHRLLAAACGPATQRTAAAMLAAHRRSDAIVLEIFDLLFAQSGATFRKPLTAKSFGVMLTALIDGLVLRHRTDPQAVTPELVTDAVLTVLNSSVGSTQPHTHIDDALAAITRSHNHTRTLPPEPRAALLEAARREFTKRGYFMTSMKTIAAEAGVPPDAAYRIFPTKAHIIAGALKPAYETLRQGIEDDLALGRDEIAVLENHFLRCARLVVAERALMDALMAVVAHDTYAEPEGLISIKRELSFPALLAPVIAQGQQSGVFADDQPAVELAALLTNTLLLRCFTRRNVSPEQNAAFVSGLTINGLRKS</sequence>
<evidence type="ECO:0000313" key="7">
    <source>
        <dbReference type="Proteomes" id="UP000438448"/>
    </source>
</evidence>
<proteinExistence type="predicted"/>